<reference evidence="1 2" key="1">
    <citation type="submission" date="2014-04" db="EMBL/GenBank/DDBJ databases">
        <authorList>
            <person name="Bishop-Lilly K.A."/>
            <person name="Broomall S.M."/>
            <person name="Chain P.S."/>
            <person name="Chertkov O."/>
            <person name="Coyne S.R."/>
            <person name="Daligault H.E."/>
            <person name="Davenport K.W."/>
            <person name="Erkkila T."/>
            <person name="Frey K.G."/>
            <person name="Gibbons H.S."/>
            <person name="Gu W."/>
            <person name="Jaissle J."/>
            <person name="Johnson S.L."/>
            <person name="Koroleva G.I."/>
            <person name="Ladner J.T."/>
            <person name="Lo C.-C."/>
            <person name="Minogue T.D."/>
            <person name="Munk C."/>
            <person name="Palacios G.F."/>
            <person name="Redden C.L."/>
            <person name="Rosenzweig C.N."/>
            <person name="Scholz M.B."/>
            <person name="Teshima H."/>
            <person name="Xu Y."/>
        </authorList>
    </citation>
    <scope>NUCLEOTIDE SEQUENCE [LARGE SCALE GENOMIC DNA]</scope>
    <source>
        <strain evidence="2">gladioli</strain>
    </source>
</reference>
<dbReference type="Proteomes" id="UP000029590">
    <property type="component" value="Unassembled WGS sequence"/>
</dbReference>
<dbReference type="AlphaFoldDB" id="A0AAW3EY74"/>
<evidence type="ECO:0000313" key="2">
    <source>
        <dbReference type="Proteomes" id="UP000029590"/>
    </source>
</evidence>
<accession>A0AAW3EY74</accession>
<comment type="caution">
    <text evidence="1">The sequence shown here is derived from an EMBL/GenBank/DDBJ whole genome shotgun (WGS) entry which is preliminary data.</text>
</comment>
<gene>
    <name evidence="1" type="ORF">DM48_338</name>
</gene>
<evidence type="ECO:0000313" key="1">
    <source>
        <dbReference type="EMBL" id="KGC12661.1"/>
    </source>
</evidence>
<sequence length="342" mass="38314">MVHPRRIDERCSCSRRKRVWRGIHPRDQDCHVGFDVDQIQSRRGWSMEVWRSGRKSDAACDRVTRSMSTCDAQGNQASASGDCGTCSARAHVRSRRLPSGGGVMGAKAWTEDEIKYVRDWYASGKMIKDCKIPGKSSDAIKSYAHSHGIENPKYRAWTEEEDAKLSKIWETDETIKHGMHILPGRTYNAARVRARLLKLDAKKSARIGSKSVILSLAISTMKKRGPMTVDEIANIAGINRSSLRQVFKKVRGIDVHVSGWKKVDANHQSMIFAVGPGQDAPKPAPKTCNQSWKEYKRKKAIERGKYNPFSIAAGLINVPDAPQGRVYKQDMTIYSNNLEDAA</sequence>
<proteinExistence type="predicted"/>
<name>A0AAW3EY74_BURGA</name>
<organism evidence="1 2">
    <name type="scientific">Burkholderia gladioli</name>
    <name type="common">Pseudomonas marginata</name>
    <name type="synonym">Phytomonas marginata</name>
    <dbReference type="NCBI Taxonomy" id="28095"/>
    <lineage>
        <taxon>Bacteria</taxon>
        <taxon>Pseudomonadati</taxon>
        <taxon>Pseudomonadota</taxon>
        <taxon>Betaproteobacteria</taxon>
        <taxon>Burkholderiales</taxon>
        <taxon>Burkholderiaceae</taxon>
        <taxon>Burkholderia</taxon>
    </lineage>
</organism>
<dbReference type="EMBL" id="JPGG01000016">
    <property type="protein sequence ID" value="KGC12661.1"/>
    <property type="molecule type" value="Genomic_DNA"/>
</dbReference>
<protein>
    <submittedName>
        <fullName evidence="1">Uncharacterized protein</fullName>
    </submittedName>
</protein>